<name>A0A1J1LEW8_9CYAN</name>
<protein>
    <submittedName>
        <fullName evidence="3">Uncharacterized protein</fullName>
    </submittedName>
</protein>
<evidence type="ECO:0000256" key="1">
    <source>
        <dbReference type="SAM" id="Coils"/>
    </source>
</evidence>
<dbReference type="OrthoDB" id="531812at2"/>
<feature type="coiled-coil region" evidence="1">
    <location>
        <begin position="62"/>
        <end position="96"/>
    </location>
</feature>
<gene>
    <name evidence="3" type="ORF">PL9214290714</name>
</gene>
<dbReference type="Proteomes" id="UP000184315">
    <property type="component" value="Unassembled WGS sequence"/>
</dbReference>
<keyword evidence="2" id="KW-0732">Signal</keyword>
<evidence type="ECO:0000256" key="2">
    <source>
        <dbReference type="SAM" id="SignalP"/>
    </source>
</evidence>
<dbReference type="AlphaFoldDB" id="A0A1J1LEW8"/>
<dbReference type="InterPro" id="IPR012899">
    <property type="entry name" value="LTXXQ"/>
</dbReference>
<keyword evidence="1" id="KW-0175">Coiled coil</keyword>
<feature type="chain" id="PRO_5012723892" evidence="2">
    <location>
        <begin position="25"/>
        <end position="155"/>
    </location>
</feature>
<dbReference type="EMBL" id="CZDF01000132">
    <property type="protein sequence ID" value="CUR31123.1"/>
    <property type="molecule type" value="Genomic_DNA"/>
</dbReference>
<reference evidence="4" key="1">
    <citation type="submission" date="2015-10" db="EMBL/GenBank/DDBJ databases">
        <authorList>
            <person name="Regsiter A."/>
            <person name="william w."/>
        </authorList>
    </citation>
    <scope>NUCLEOTIDE SEQUENCE [LARGE SCALE GENOMIC DNA]</scope>
</reference>
<proteinExistence type="predicted"/>
<dbReference type="GO" id="GO:0042597">
    <property type="term" value="C:periplasmic space"/>
    <property type="evidence" value="ECO:0007669"/>
    <property type="project" value="InterPro"/>
</dbReference>
<dbReference type="Gene3D" id="1.20.120.1490">
    <property type="match status" value="1"/>
</dbReference>
<accession>A0A1J1LEW8</accession>
<sequence>MFLRHQISRTLATILGLSMTTLFAGSTPGMAGTQAQAQPNQPPMNQRSDQLMNALNPTPEQQRQLQAIRQEYQGKMQQHQQQMRQLQQELNGLMAGNASESQLRQTHDQLMVLREQMGQIQFDMMLKMREVLTPEQRNQLANLMQERRQNPRHDR</sequence>
<dbReference type="STRING" id="671072.PL9214290714"/>
<organism evidence="3 4">
    <name type="scientific">Planktothrix tepida PCC 9214</name>
    <dbReference type="NCBI Taxonomy" id="671072"/>
    <lineage>
        <taxon>Bacteria</taxon>
        <taxon>Bacillati</taxon>
        <taxon>Cyanobacteriota</taxon>
        <taxon>Cyanophyceae</taxon>
        <taxon>Oscillatoriophycideae</taxon>
        <taxon>Oscillatoriales</taxon>
        <taxon>Microcoleaceae</taxon>
        <taxon>Planktothrix</taxon>
    </lineage>
</organism>
<feature type="signal peptide" evidence="2">
    <location>
        <begin position="1"/>
        <end position="24"/>
    </location>
</feature>
<dbReference type="Pfam" id="PF07813">
    <property type="entry name" value="LTXXQ"/>
    <property type="match status" value="1"/>
</dbReference>
<evidence type="ECO:0000313" key="3">
    <source>
        <dbReference type="EMBL" id="CUR31123.1"/>
    </source>
</evidence>
<keyword evidence="4" id="KW-1185">Reference proteome</keyword>
<evidence type="ECO:0000313" key="4">
    <source>
        <dbReference type="Proteomes" id="UP000184315"/>
    </source>
</evidence>